<dbReference type="Gene3D" id="1.10.10.10">
    <property type="entry name" value="Winged helix-like DNA-binding domain superfamily/Winged helix DNA-binding domain"/>
    <property type="match status" value="1"/>
</dbReference>
<comment type="similarity">
    <text evidence="1">Belongs to the sigma-70 factor family. ECF subfamily.</text>
</comment>
<evidence type="ECO:0000256" key="2">
    <source>
        <dbReference type="ARBA" id="ARBA00023015"/>
    </source>
</evidence>
<evidence type="ECO:0000256" key="3">
    <source>
        <dbReference type="ARBA" id="ARBA00023082"/>
    </source>
</evidence>
<keyword evidence="9" id="KW-1185">Reference proteome</keyword>
<evidence type="ECO:0000259" key="6">
    <source>
        <dbReference type="Pfam" id="PF04542"/>
    </source>
</evidence>
<keyword evidence="5" id="KW-0804">Transcription</keyword>
<evidence type="ECO:0000256" key="4">
    <source>
        <dbReference type="ARBA" id="ARBA00023125"/>
    </source>
</evidence>
<dbReference type="EMBL" id="BSRI01000002">
    <property type="protein sequence ID" value="GLV58934.1"/>
    <property type="molecule type" value="Genomic_DNA"/>
</dbReference>
<keyword evidence="2" id="KW-0805">Transcription regulation</keyword>
<evidence type="ECO:0000313" key="8">
    <source>
        <dbReference type="EMBL" id="GLV58934.1"/>
    </source>
</evidence>
<dbReference type="InterPro" id="IPR036388">
    <property type="entry name" value="WH-like_DNA-bd_sf"/>
</dbReference>
<name>A0ABQ6FXC4_9CHLR</name>
<dbReference type="RefSeq" id="WP_338255359.1">
    <property type="nucleotide sequence ID" value="NZ_BSRI01000002.1"/>
</dbReference>
<keyword evidence="4" id="KW-0238">DNA-binding</keyword>
<dbReference type="InterPro" id="IPR013325">
    <property type="entry name" value="RNA_pol_sigma_r2"/>
</dbReference>
<dbReference type="InterPro" id="IPR039425">
    <property type="entry name" value="RNA_pol_sigma-70-like"/>
</dbReference>
<gene>
    <name evidence="8" type="ORF">KDH_57620</name>
</gene>
<dbReference type="CDD" id="cd06171">
    <property type="entry name" value="Sigma70_r4"/>
    <property type="match status" value="1"/>
</dbReference>
<comment type="caution">
    <text evidence="8">The sequence shown here is derived from an EMBL/GenBank/DDBJ whole genome shotgun (WGS) entry which is preliminary data.</text>
</comment>
<protein>
    <submittedName>
        <fullName evidence="8">RNA polymerase subunit sigma-24</fullName>
    </submittedName>
</protein>
<dbReference type="Proteomes" id="UP001344906">
    <property type="component" value="Unassembled WGS sequence"/>
</dbReference>
<dbReference type="NCBIfam" id="TIGR02937">
    <property type="entry name" value="sigma70-ECF"/>
    <property type="match status" value="1"/>
</dbReference>
<dbReference type="Gene3D" id="1.10.1740.10">
    <property type="match status" value="1"/>
</dbReference>
<dbReference type="SUPFAM" id="SSF88659">
    <property type="entry name" value="Sigma3 and sigma4 domains of RNA polymerase sigma factors"/>
    <property type="match status" value="1"/>
</dbReference>
<dbReference type="InterPro" id="IPR013249">
    <property type="entry name" value="RNA_pol_sigma70_r4_t2"/>
</dbReference>
<dbReference type="Pfam" id="PF04542">
    <property type="entry name" value="Sigma70_r2"/>
    <property type="match status" value="1"/>
</dbReference>
<dbReference type="Pfam" id="PF08281">
    <property type="entry name" value="Sigma70_r4_2"/>
    <property type="match status" value="1"/>
</dbReference>
<reference evidence="8 9" key="1">
    <citation type="submission" date="2023-02" db="EMBL/GenBank/DDBJ databases">
        <title>Dictyobacter halimunensis sp. nov., a new member of the class Ktedonobacteria from forest soil in a geothermal area.</title>
        <authorList>
            <person name="Rachmania M.K."/>
            <person name="Ningsih F."/>
            <person name="Sakai Y."/>
            <person name="Yabe S."/>
            <person name="Yokota A."/>
            <person name="Sjamsuridzal W."/>
        </authorList>
    </citation>
    <scope>NUCLEOTIDE SEQUENCE [LARGE SCALE GENOMIC DNA]</scope>
    <source>
        <strain evidence="8 9">S3.2.2.5</strain>
    </source>
</reference>
<evidence type="ECO:0000256" key="5">
    <source>
        <dbReference type="ARBA" id="ARBA00023163"/>
    </source>
</evidence>
<evidence type="ECO:0000256" key="1">
    <source>
        <dbReference type="ARBA" id="ARBA00010641"/>
    </source>
</evidence>
<dbReference type="SUPFAM" id="SSF88946">
    <property type="entry name" value="Sigma2 domain of RNA polymerase sigma factors"/>
    <property type="match status" value="1"/>
</dbReference>
<dbReference type="InterPro" id="IPR013324">
    <property type="entry name" value="RNA_pol_sigma_r3/r4-like"/>
</dbReference>
<feature type="domain" description="RNA polymerase sigma-70 region 2" evidence="6">
    <location>
        <begin position="27"/>
        <end position="94"/>
    </location>
</feature>
<evidence type="ECO:0000313" key="9">
    <source>
        <dbReference type="Proteomes" id="UP001344906"/>
    </source>
</evidence>
<sequence length="213" mass="24242">MDKLARDEEEKLIARSQQGDIEAFNQLVEQYQQVMYSTVFRMLGDYDTASDVTQDAFISAFRAIRTYRGGASFRAWLLRIGSNLACDHWRRIQRHPTASLELLTDETEPHAASSLDALTASGSEGNPEEYMLTRELQDLIQQGLQELPLEQRTAVVLCDIQGLSYEEVAQAIQANMGTVRSRISRGRARLRTYLQQHKELLPRNYRLTNSSDG</sequence>
<organism evidence="8 9">
    <name type="scientific">Dictyobacter halimunensis</name>
    <dbReference type="NCBI Taxonomy" id="3026934"/>
    <lineage>
        <taxon>Bacteria</taxon>
        <taxon>Bacillati</taxon>
        <taxon>Chloroflexota</taxon>
        <taxon>Ktedonobacteria</taxon>
        <taxon>Ktedonobacterales</taxon>
        <taxon>Dictyobacteraceae</taxon>
        <taxon>Dictyobacter</taxon>
    </lineage>
</organism>
<dbReference type="InterPro" id="IPR007627">
    <property type="entry name" value="RNA_pol_sigma70_r2"/>
</dbReference>
<dbReference type="PANTHER" id="PTHR43133">
    <property type="entry name" value="RNA POLYMERASE ECF-TYPE SIGMA FACTO"/>
    <property type="match status" value="1"/>
</dbReference>
<proteinExistence type="inferred from homology"/>
<evidence type="ECO:0000259" key="7">
    <source>
        <dbReference type="Pfam" id="PF08281"/>
    </source>
</evidence>
<feature type="domain" description="RNA polymerase sigma factor 70 region 4 type 2" evidence="7">
    <location>
        <begin position="139"/>
        <end position="190"/>
    </location>
</feature>
<keyword evidence="3" id="KW-0731">Sigma factor</keyword>
<dbReference type="PANTHER" id="PTHR43133:SF8">
    <property type="entry name" value="RNA POLYMERASE SIGMA FACTOR HI_1459-RELATED"/>
    <property type="match status" value="1"/>
</dbReference>
<accession>A0ABQ6FXC4</accession>
<dbReference type="InterPro" id="IPR014284">
    <property type="entry name" value="RNA_pol_sigma-70_dom"/>
</dbReference>